<dbReference type="PANTHER" id="PTHR34220:SF7">
    <property type="entry name" value="SENSOR HISTIDINE KINASE YPDA"/>
    <property type="match status" value="1"/>
</dbReference>
<gene>
    <name evidence="3" type="ORF">BLX24_20095</name>
</gene>
<dbReference type="InterPro" id="IPR010559">
    <property type="entry name" value="Sig_transdc_His_kin_internal"/>
</dbReference>
<dbReference type="InterPro" id="IPR050640">
    <property type="entry name" value="Bact_2-comp_sensor_kinase"/>
</dbReference>
<feature type="transmembrane region" description="Helical" evidence="1">
    <location>
        <begin position="52"/>
        <end position="72"/>
    </location>
</feature>
<dbReference type="PANTHER" id="PTHR34220">
    <property type="entry name" value="SENSOR HISTIDINE KINASE YPDA"/>
    <property type="match status" value="1"/>
</dbReference>
<organism evidence="3 4">
    <name type="scientific">Arsenicibacter rosenii</name>
    <dbReference type="NCBI Taxonomy" id="1750698"/>
    <lineage>
        <taxon>Bacteria</taxon>
        <taxon>Pseudomonadati</taxon>
        <taxon>Bacteroidota</taxon>
        <taxon>Cytophagia</taxon>
        <taxon>Cytophagales</taxon>
        <taxon>Spirosomataceae</taxon>
        <taxon>Arsenicibacter</taxon>
    </lineage>
</organism>
<evidence type="ECO:0000256" key="1">
    <source>
        <dbReference type="SAM" id="Phobius"/>
    </source>
</evidence>
<sequence length="360" mass="41463">MIFQRLHPKATCFNLPASFTYRFRVKWTALLGALSFGIVVPTFFIPTEFGTTAHYLSILVATVTSYVIWEGSKFIQALTLYFFPWEKSIAKHLVFEILGIFLFSSLALITGIVTHSKLVSSVVITAGIVIQNNFVSFLLALLFIAFNEGAFLFNQWKLSLVEQERLRQENLVARLEGLKKQLDPHFLFNSLSVLSGVVYKDPALADLYITKLAQVYRYLLDHNEERQVRLQEEISVVQAYCFLLNVRFYNKITISIQEPLPDRFVLPLSLQLLVENAVKHNFISDEHPLTLTIYLQDDLLWVENSLNKKESPERSPQIGLNNLQARYAFVTDRPIVIQEDRQRFRVGLPLLRESYESANH</sequence>
<dbReference type="GO" id="GO:0016020">
    <property type="term" value="C:membrane"/>
    <property type="evidence" value="ECO:0007669"/>
    <property type="project" value="InterPro"/>
</dbReference>
<dbReference type="EMBL" id="MORL01000013">
    <property type="protein sequence ID" value="OIN57288.1"/>
    <property type="molecule type" value="Genomic_DNA"/>
</dbReference>
<feature type="transmembrane region" description="Helical" evidence="1">
    <location>
        <begin position="93"/>
        <end position="114"/>
    </location>
</feature>
<feature type="transmembrane region" description="Helical" evidence="1">
    <location>
        <begin position="134"/>
        <end position="153"/>
    </location>
</feature>
<evidence type="ECO:0000259" key="2">
    <source>
        <dbReference type="Pfam" id="PF06580"/>
    </source>
</evidence>
<dbReference type="Proteomes" id="UP000181790">
    <property type="component" value="Unassembled WGS sequence"/>
</dbReference>
<dbReference type="GO" id="GO:0000155">
    <property type="term" value="F:phosphorelay sensor kinase activity"/>
    <property type="evidence" value="ECO:0007669"/>
    <property type="project" value="InterPro"/>
</dbReference>
<keyword evidence="1" id="KW-0812">Transmembrane</keyword>
<protein>
    <recommendedName>
        <fullName evidence="2">Signal transduction histidine kinase internal region domain-containing protein</fullName>
    </recommendedName>
</protein>
<feature type="transmembrane region" description="Helical" evidence="1">
    <location>
        <begin position="27"/>
        <end position="46"/>
    </location>
</feature>
<dbReference type="Pfam" id="PF06580">
    <property type="entry name" value="His_kinase"/>
    <property type="match status" value="1"/>
</dbReference>
<name>A0A1S2VHD8_9BACT</name>
<feature type="domain" description="Signal transduction histidine kinase internal region" evidence="2">
    <location>
        <begin position="173"/>
        <end position="251"/>
    </location>
</feature>
<dbReference type="AlphaFoldDB" id="A0A1S2VHD8"/>
<keyword evidence="1" id="KW-0472">Membrane</keyword>
<reference evidence="3 4" key="1">
    <citation type="submission" date="2016-10" db="EMBL/GenBank/DDBJ databases">
        <title>Arsenicibacter rosenii gen. nov., sp. nov., an efficient arsenic-methylating bacterium isolated from an arsenic-contaminated paddy soil.</title>
        <authorList>
            <person name="Huang K."/>
        </authorList>
    </citation>
    <scope>NUCLEOTIDE SEQUENCE [LARGE SCALE GENOMIC DNA]</scope>
    <source>
        <strain evidence="3 4">SM-1</strain>
    </source>
</reference>
<accession>A0A1S2VHD8</accession>
<comment type="caution">
    <text evidence="3">The sequence shown here is derived from an EMBL/GenBank/DDBJ whole genome shotgun (WGS) entry which is preliminary data.</text>
</comment>
<keyword evidence="1" id="KW-1133">Transmembrane helix</keyword>
<keyword evidence="4" id="KW-1185">Reference proteome</keyword>
<evidence type="ECO:0000313" key="4">
    <source>
        <dbReference type="Proteomes" id="UP000181790"/>
    </source>
</evidence>
<proteinExistence type="predicted"/>
<evidence type="ECO:0000313" key="3">
    <source>
        <dbReference type="EMBL" id="OIN57288.1"/>
    </source>
</evidence>